<feature type="transmembrane region" description="Helical" evidence="6">
    <location>
        <begin position="45"/>
        <end position="63"/>
    </location>
</feature>
<evidence type="ECO:0000256" key="6">
    <source>
        <dbReference type="SAM" id="Phobius"/>
    </source>
</evidence>
<dbReference type="PANTHER" id="PTHR30250:SF11">
    <property type="entry name" value="O-ANTIGEN TRANSPORTER-RELATED"/>
    <property type="match status" value="1"/>
</dbReference>
<comment type="caution">
    <text evidence="7">The sequence shown here is derived from an EMBL/GenBank/DDBJ whole genome shotgun (WGS) entry which is preliminary data.</text>
</comment>
<feature type="transmembrane region" description="Helical" evidence="6">
    <location>
        <begin position="408"/>
        <end position="428"/>
    </location>
</feature>
<evidence type="ECO:0000313" key="8">
    <source>
        <dbReference type="Proteomes" id="UP000613452"/>
    </source>
</evidence>
<dbReference type="GO" id="GO:0005886">
    <property type="term" value="C:plasma membrane"/>
    <property type="evidence" value="ECO:0007669"/>
    <property type="project" value="UniProtKB-SubCell"/>
</dbReference>
<organism evidence="7 8">
    <name type="scientific">Bacillus cereus</name>
    <dbReference type="NCBI Taxonomy" id="1396"/>
    <lineage>
        <taxon>Bacteria</taxon>
        <taxon>Bacillati</taxon>
        <taxon>Bacillota</taxon>
        <taxon>Bacilli</taxon>
        <taxon>Bacillales</taxon>
        <taxon>Bacillaceae</taxon>
        <taxon>Bacillus</taxon>
        <taxon>Bacillus cereus group</taxon>
    </lineage>
</organism>
<name>A0ABD4L8S0_BACCE</name>
<keyword evidence="5 6" id="KW-0472">Membrane</keyword>
<keyword evidence="4 6" id="KW-1133">Transmembrane helix</keyword>
<accession>A0ABD4L8S0</accession>
<feature type="transmembrane region" description="Helical" evidence="6">
    <location>
        <begin position="12"/>
        <end position="33"/>
    </location>
</feature>
<sequence>MKNKNDTIISGLLKFSIGPVGGAAISFLTLPITTSLVSPEEFGKSTMFTLVQALTTSFLYLGMDHAYVREYNEFEDKHKVLFNALIFPLALAIIISSISVMFAGQISQLIFETDLEMVVYIYAIWLPFVAIENLLLANIRMKENGLAFSFFNIFLRLSILILTVFFLVLWSKSYISIIMATVFGQILVDIILILYSRKELKFKIDYFDKDLVRKMLKFGLPWIPAAVIGWLLTSSDRIFLGKLTSYEQVGIYFAAMKIIAVLGVIQSVVISYWSPVSYRWRSEGVEDEKFTVVNQASMFLMALLFMSILFFKDILIGILSPEYSAAAVIAPFLLFYPIMNTVSHMTSLGIAFSRKTHYNIWISTVAAISNIILNIILIPLWGAIGAAVATGVSYIIFFWIRTLISRKLWYAFNLKYYFISIFILLIGATTNVLIRGYLIYIINILLILIILFYNREIIQLALKYNRGVNLLKFNKR</sequence>
<feature type="transmembrane region" description="Helical" evidence="6">
    <location>
        <begin position="323"/>
        <end position="339"/>
    </location>
</feature>
<comment type="subcellular location">
    <subcellularLocation>
        <location evidence="1">Cell membrane</location>
        <topology evidence="1">Multi-pass membrane protein</topology>
    </subcellularLocation>
</comment>
<feature type="transmembrane region" description="Helical" evidence="6">
    <location>
        <begin position="174"/>
        <end position="195"/>
    </location>
</feature>
<dbReference type="Pfam" id="PF01943">
    <property type="entry name" value="Polysacc_synt"/>
    <property type="match status" value="1"/>
</dbReference>
<feature type="transmembrane region" description="Helical" evidence="6">
    <location>
        <begin position="117"/>
        <end position="136"/>
    </location>
</feature>
<evidence type="ECO:0000256" key="1">
    <source>
        <dbReference type="ARBA" id="ARBA00004651"/>
    </source>
</evidence>
<dbReference type="EMBL" id="JAEFBZ010000001">
    <property type="protein sequence ID" value="MBK1606528.1"/>
    <property type="molecule type" value="Genomic_DNA"/>
</dbReference>
<feature type="transmembrane region" description="Helical" evidence="6">
    <location>
        <begin position="434"/>
        <end position="453"/>
    </location>
</feature>
<dbReference type="InterPro" id="IPR050833">
    <property type="entry name" value="Poly_Biosynth_Transport"/>
</dbReference>
<feature type="transmembrane region" description="Helical" evidence="6">
    <location>
        <begin position="384"/>
        <end position="401"/>
    </location>
</feature>
<feature type="transmembrane region" description="Helical" evidence="6">
    <location>
        <begin position="84"/>
        <end position="111"/>
    </location>
</feature>
<feature type="transmembrane region" description="Helical" evidence="6">
    <location>
        <begin position="252"/>
        <end position="272"/>
    </location>
</feature>
<dbReference type="Proteomes" id="UP000613452">
    <property type="component" value="Unassembled WGS sequence"/>
</dbReference>
<evidence type="ECO:0000313" key="7">
    <source>
        <dbReference type="EMBL" id="MBK1606528.1"/>
    </source>
</evidence>
<protein>
    <submittedName>
        <fullName evidence="7">Oligosaccharide flippase family protein</fullName>
    </submittedName>
</protein>
<proteinExistence type="predicted"/>
<keyword evidence="2" id="KW-1003">Cell membrane</keyword>
<feature type="transmembrane region" description="Helical" evidence="6">
    <location>
        <begin position="292"/>
        <end position="311"/>
    </location>
</feature>
<dbReference type="RefSeq" id="WP_200151991.1">
    <property type="nucleotide sequence ID" value="NZ_JAEFBZ010000001.1"/>
</dbReference>
<dbReference type="AlphaFoldDB" id="A0ABD4L8S0"/>
<dbReference type="InterPro" id="IPR002797">
    <property type="entry name" value="Polysacc_synth"/>
</dbReference>
<feature type="transmembrane region" description="Helical" evidence="6">
    <location>
        <begin position="215"/>
        <end position="232"/>
    </location>
</feature>
<gene>
    <name evidence="7" type="ORF">JCR31_01165</name>
</gene>
<keyword evidence="3 6" id="KW-0812">Transmembrane</keyword>
<evidence type="ECO:0000256" key="5">
    <source>
        <dbReference type="ARBA" id="ARBA00023136"/>
    </source>
</evidence>
<reference evidence="7 8" key="1">
    <citation type="submission" date="2020-12" db="EMBL/GenBank/DDBJ databases">
        <title>Genome assembly for a thermostable protease producing Bacillus cereus MAKP1 strain isolated from chicken gut.</title>
        <authorList>
            <person name="Malaviya A."/>
        </authorList>
    </citation>
    <scope>NUCLEOTIDE SEQUENCE [LARGE SCALE GENOMIC DNA]</scope>
    <source>
        <strain evidence="7 8">MAKP1</strain>
    </source>
</reference>
<evidence type="ECO:0000256" key="2">
    <source>
        <dbReference type="ARBA" id="ARBA00022475"/>
    </source>
</evidence>
<evidence type="ECO:0000256" key="3">
    <source>
        <dbReference type="ARBA" id="ARBA00022692"/>
    </source>
</evidence>
<dbReference type="PANTHER" id="PTHR30250">
    <property type="entry name" value="PST FAMILY PREDICTED COLANIC ACID TRANSPORTER"/>
    <property type="match status" value="1"/>
</dbReference>
<evidence type="ECO:0000256" key="4">
    <source>
        <dbReference type="ARBA" id="ARBA00022989"/>
    </source>
</evidence>
<feature type="transmembrane region" description="Helical" evidence="6">
    <location>
        <begin position="148"/>
        <end position="168"/>
    </location>
</feature>
<feature type="transmembrane region" description="Helical" evidence="6">
    <location>
        <begin position="360"/>
        <end position="378"/>
    </location>
</feature>